<keyword evidence="1" id="KW-0472">Membrane</keyword>
<reference evidence="3" key="1">
    <citation type="journal article" date="2019" name="Int. J. Syst. Evol. Microbiol.">
        <title>The Global Catalogue of Microorganisms (GCM) 10K type strain sequencing project: providing services to taxonomists for standard genome sequencing and annotation.</title>
        <authorList>
            <consortium name="The Broad Institute Genomics Platform"/>
            <consortium name="The Broad Institute Genome Sequencing Center for Infectious Disease"/>
            <person name="Wu L."/>
            <person name="Ma J."/>
        </authorList>
    </citation>
    <scope>NUCLEOTIDE SEQUENCE [LARGE SCALE GENOMIC DNA]</scope>
    <source>
        <strain evidence="3">JCM 11650</strain>
    </source>
</reference>
<keyword evidence="1" id="KW-0812">Transmembrane</keyword>
<dbReference type="Proteomes" id="UP001597280">
    <property type="component" value="Unassembled WGS sequence"/>
</dbReference>
<sequence length="169" mass="16775">MPSPDPTVLLPLLVLVLLYLPLAMRLSWWDAREHRLPNPLVGALTAATLLGLGLAALIEPALRSPLRVALVLAAVIGAGAVLLALLAPPLLGMGDAKTLPAVVLMTGMLGGGAVVAGACGALLLAGIAGAVTLVRTGTGRSRFALGPVLLSTPFLGLLGAPLLGPALGG</sequence>
<dbReference type="RefSeq" id="WP_343905051.1">
    <property type="nucleotide sequence ID" value="NZ_BAAAIS010000003.1"/>
</dbReference>
<feature type="transmembrane region" description="Helical" evidence="1">
    <location>
        <begin position="70"/>
        <end position="91"/>
    </location>
</feature>
<feature type="transmembrane region" description="Helical" evidence="1">
    <location>
        <begin position="103"/>
        <end position="131"/>
    </location>
</feature>
<feature type="transmembrane region" description="Helical" evidence="1">
    <location>
        <begin position="39"/>
        <end position="58"/>
    </location>
</feature>
<keyword evidence="3" id="KW-1185">Reference proteome</keyword>
<keyword evidence="1" id="KW-1133">Transmembrane helix</keyword>
<gene>
    <name evidence="2" type="ORF">ACFSDA_12265</name>
</gene>
<evidence type="ECO:0008006" key="4">
    <source>
        <dbReference type="Google" id="ProtNLM"/>
    </source>
</evidence>
<evidence type="ECO:0000256" key="1">
    <source>
        <dbReference type="SAM" id="Phobius"/>
    </source>
</evidence>
<protein>
    <recommendedName>
        <fullName evidence="4">Prepilin type IV endopeptidase peptidase domain-containing protein</fullName>
    </recommendedName>
</protein>
<accession>A0ABW4PYD2</accession>
<name>A0ABW4PYD2_9MICO</name>
<comment type="caution">
    <text evidence="2">The sequence shown here is derived from an EMBL/GenBank/DDBJ whole genome shotgun (WGS) entry which is preliminary data.</text>
</comment>
<proteinExistence type="predicted"/>
<evidence type="ECO:0000313" key="2">
    <source>
        <dbReference type="EMBL" id="MFD1835844.1"/>
    </source>
</evidence>
<dbReference type="EMBL" id="JBHUFL010000003">
    <property type="protein sequence ID" value="MFD1835844.1"/>
    <property type="molecule type" value="Genomic_DNA"/>
</dbReference>
<organism evidence="2 3">
    <name type="scientific">Brachybacterium rhamnosum</name>
    <dbReference type="NCBI Taxonomy" id="173361"/>
    <lineage>
        <taxon>Bacteria</taxon>
        <taxon>Bacillati</taxon>
        <taxon>Actinomycetota</taxon>
        <taxon>Actinomycetes</taxon>
        <taxon>Micrococcales</taxon>
        <taxon>Dermabacteraceae</taxon>
        <taxon>Brachybacterium</taxon>
    </lineage>
</organism>
<evidence type="ECO:0000313" key="3">
    <source>
        <dbReference type="Proteomes" id="UP001597280"/>
    </source>
</evidence>
<feature type="transmembrane region" description="Helical" evidence="1">
    <location>
        <begin position="143"/>
        <end position="163"/>
    </location>
</feature>